<organism evidence="11 12">
    <name type="scientific">Blautia liquoris</name>
    <dbReference type="NCBI Taxonomy" id="2779518"/>
    <lineage>
        <taxon>Bacteria</taxon>
        <taxon>Bacillati</taxon>
        <taxon>Bacillota</taxon>
        <taxon>Clostridia</taxon>
        <taxon>Lachnospirales</taxon>
        <taxon>Lachnospiraceae</taxon>
        <taxon>Blautia</taxon>
    </lineage>
</organism>
<feature type="domain" description="ABC transmembrane type-1" evidence="10">
    <location>
        <begin position="23"/>
        <end position="211"/>
    </location>
</feature>
<comment type="similarity">
    <text evidence="2">Belongs to the binding-protein-dependent transport system permease family. HisMQ subfamily.</text>
</comment>
<gene>
    <name evidence="11" type="ORF">INP51_07325</name>
</gene>
<name>A0A7M2RMY4_9FIRM</name>
<dbReference type="PANTHER" id="PTHR30614:SF20">
    <property type="entry name" value="GLUTAMINE TRANSPORT SYSTEM PERMEASE PROTEIN GLNP"/>
    <property type="match status" value="1"/>
</dbReference>
<dbReference type="NCBIfam" id="TIGR01726">
    <property type="entry name" value="HEQRo_perm_3TM"/>
    <property type="match status" value="1"/>
</dbReference>
<dbReference type="InterPro" id="IPR000515">
    <property type="entry name" value="MetI-like"/>
</dbReference>
<evidence type="ECO:0000256" key="8">
    <source>
        <dbReference type="ARBA" id="ARBA00023136"/>
    </source>
</evidence>
<dbReference type="Pfam" id="PF00528">
    <property type="entry name" value="BPD_transp_1"/>
    <property type="match status" value="1"/>
</dbReference>
<dbReference type="SUPFAM" id="SSF161098">
    <property type="entry name" value="MetI-like"/>
    <property type="match status" value="1"/>
</dbReference>
<keyword evidence="5 9" id="KW-0812">Transmembrane</keyword>
<dbReference type="FunFam" id="1.10.3720.10:FF:000033">
    <property type="entry name" value="Polar amino acid ABC transporter permease"/>
    <property type="match status" value="1"/>
</dbReference>
<dbReference type="GO" id="GO:0043190">
    <property type="term" value="C:ATP-binding cassette (ABC) transporter complex"/>
    <property type="evidence" value="ECO:0007669"/>
    <property type="project" value="InterPro"/>
</dbReference>
<evidence type="ECO:0000256" key="4">
    <source>
        <dbReference type="ARBA" id="ARBA00022475"/>
    </source>
</evidence>
<evidence type="ECO:0000259" key="10">
    <source>
        <dbReference type="PROSITE" id="PS50928"/>
    </source>
</evidence>
<accession>A0A7M2RMY4</accession>
<dbReference type="EMBL" id="CP063304">
    <property type="protein sequence ID" value="QOV20722.1"/>
    <property type="molecule type" value="Genomic_DNA"/>
</dbReference>
<evidence type="ECO:0000313" key="11">
    <source>
        <dbReference type="EMBL" id="QOV20722.1"/>
    </source>
</evidence>
<evidence type="ECO:0000256" key="5">
    <source>
        <dbReference type="ARBA" id="ARBA00022692"/>
    </source>
</evidence>
<dbReference type="AlphaFoldDB" id="A0A7M2RMY4"/>
<keyword evidence="3 9" id="KW-0813">Transport</keyword>
<evidence type="ECO:0000256" key="2">
    <source>
        <dbReference type="ARBA" id="ARBA00010072"/>
    </source>
</evidence>
<dbReference type="InterPro" id="IPR043429">
    <property type="entry name" value="ArtM/GltK/GlnP/TcyL/YhdX-like"/>
</dbReference>
<reference evidence="11 12" key="1">
    <citation type="submission" date="2020-10" db="EMBL/GenBank/DDBJ databases">
        <title>Blautia liquoris sp.nov., isolated from the mud in a fermentation cellar used for the production of Chinese strong-flavoured liquor.</title>
        <authorList>
            <person name="Lu L."/>
        </authorList>
    </citation>
    <scope>NUCLEOTIDE SEQUENCE [LARGE SCALE GENOMIC DNA]</scope>
    <source>
        <strain evidence="11 12">LZLJ-3</strain>
    </source>
</reference>
<evidence type="ECO:0000256" key="9">
    <source>
        <dbReference type="RuleBase" id="RU363032"/>
    </source>
</evidence>
<keyword evidence="7 9" id="KW-1133">Transmembrane helix</keyword>
<evidence type="ECO:0000256" key="1">
    <source>
        <dbReference type="ARBA" id="ARBA00004651"/>
    </source>
</evidence>
<dbReference type="PROSITE" id="PS50928">
    <property type="entry name" value="ABC_TM1"/>
    <property type="match status" value="1"/>
</dbReference>
<keyword evidence="12" id="KW-1185">Reference proteome</keyword>
<dbReference type="GO" id="GO:0022857">
    <property type="term" value="F:transmembrane transporter activity"/>
    <property type="evidence" value="ECO:0007669"/>
    <property type="project" value="InterPro"/>
</dbReference>
<dbReference type="Gene3D" id="1.10.3720.10">
    <property type="entry name" value="MetI-like"/>
    <property type="match status" value="1"/>
</dbReference>
<dbReference type="GO" id="GO:0006865">
    <property type="term" value="P:amino acid transport"/>
    <property type="evidence" value="ECO:0007669"/>
    <property type="project" value="UniProtKB-KW"/>
</dbReference>
<sequence length="242" mass="26702">MSAFSVDKWEKLFDNIGPFFQGFGVTLYIVLFALLMSLALGVVFGVMSASHNKILRGISRVYVEFFQNTPLLVQVFFLYNALPYMNINLSVKLIGILGVGVYHGAYMSEVVRTGIEAVPKGQEEAAISQGFGYTQIMKSIILPQALKIMLPPLTNIAANLIKNTSILAIIAGGDLMYQADSFASSTLAYGPAYLVVGIMYFIICFPLARLSGYLEKKFGEKPKPKDYTELLKSYKVGEEESK</sequence>
<feature type="transmembrane region" description="Helical" evidence="9">
    <location>
        <begin position="187"/>
        <end position="208"/>
    </location>
</feature>
<keyword evidence="8 9" id="KW-0472">Membrane</keyword>
<evidence type="ECO:0000256" key="3">
    <source>
        <dbReference type="ARBA" id="ARBA00022448"/>
    </source>
</evidence>
<dbReference type="InterPro" id="IPR035906">
    <property type="entry name" value="MetI-like_sf"/>
</dbReference>
<proteinExistence type="inferred from homology"/>
<protein>
    <submittedName>
        <fullName evidence="11">Amino acid ABC transporter permease</fullName>
    </submittedName>
</protein>
<keyword evidence="6" id="KW-0029">Amino-acid transport</keyword>
<dbReference type="RefSeq" id="WP_193737036.1">
    <property type="nucleotide sequence ID" value="NZ_CP063304.1"/>
</dbReference>
<dbReference type="Proteomes" id="UP000593601">
    <property type="component" value="Chromosome"/>
</dbReference>
<evidence type="ECO:0000313" key="12">
    <source>
        <dbReference type="Proteomes" id="UP000593601"/>
    </source>
</evidence>
<feature type="transmembrane region" description="Helical" evidence="9">
    <location>
        <begin position="20"/>
        <end position="49"/>
    </location>
</feature>
<dbReference type="InterPro" id="IPR010065">
    <property type="entry name" value="AA_ABC_transptr_permease_3TM"/>
</dbReference>
<dbReference type="PANTHER" id="PTHR30614">
    <property type="entry name" value="MEMBRANE COMPONENT OF AMINO ACID ABC TRANSPORTER"/>
    <property type="match status" value="1"/>
</dbReference>
<comment type="subcellular location">
    <subcellularLocation>
        <location evidence="1 9">Cell membrane</location>
        <topology evidence="1 9">Multi-pass membrane protein</topology>
    </subcellularLocation>
</comment>
<evidence type="ECO:0000256" key="6">
    <source>
        <dbReference type="ARBA" id="ARBA00022970"/>
    </source>
</evidence>
<dbReference type="KEGG" id="bliq:INP51_07325"/>
<dbReference type="CDD" id="cd06261">
    <property type="entry name" value="TM_PBP2"/>
    <property type="match status" value="1"/>
</dbReference>
<evidence type="ECO:0000256" key="7">
    <source>
        <dbReference type="ARBA" id="ARBA00022989"/>
    </source>
</evidence>
<keyword evidence="4" id="KW-1003">Cell membrane</keyword>